<dbReference type="EMBL" id="JAIWYP010000001">
    <property type="protein sequence ID" value="KAH3876946.1"/>
    <property type="molecule type" value="Genomic_DNA"/>
</dbReference>
<protein>
    <recommendedName>
        <fullName evidence="3">CS domain-containing protein</fullName>
    </recommendedName>
</protein>
<comment type="caution">
    <text evidence="1">The sequence shown here is derived from an EMBL/GenBank/DDBJ whole genome shotgun (WGS) entry which is preliminary data.</text>
</comment>
<evidence type="ECO:0000313" key="1">
    <source>
        <dbReference type="EMBL" id="KAH3876946.1"/>
    </source>
</evidence>
<name>A0A9D4RPT6_DREPO</name>
<dbReference type="AlphaFoldDB" id="A0A9D4RPT6"/>
<keyword evidence="2" id="KW-1185">Reference proteome</keyword>
<organism evidence="1 2">
    <name type="scientific">Dreissena polymorpha</name>
    <name type="common">Zebra mussel</name>
    <name type="synonym">Mytilus polymorpha</name>
    <dbReference type="NCBI Taxonomy" id="45954"/>
    <lineage>
        <taxon>Eukaryota</taxon>
        <taxon>Metazoa</taxon>
        <taxon>Spiralia</taxon>
        <taxon>Lophotrochozoa</taxon>
        <taxon>Mollusca</taxon>
        <taxon>Bivalvia</taxon>
        <taxon>Autobranchia</taxon>
        <taxon>Heteroconchia</taxon>
        <taxon>Euheterodonta</taxon>
        <taxon>Imparidentia</taxon>
        <taxon>Neoheterodontei</taxon>
        <taxon>Myida</taxon>
        <taxon>Dreissenoidea</taxon>
        <taxon>Dreissenidae</taxon>
        <taxon>Dreissena</taxon>
    </lineage>
</organism>
<gene>
    <name evidence="1" type="ORF">DPMN_000799</name>
</gene>
<dbReference type="OrthoDB" id="6067941at2759"/>
<evidence type="ECO:0000313" key="2">
    <source>
        <dbReference type="Proteomes" id="UP000828390"/>
    </source>
</evidence>
<accession>A0A9D4RPT6</accession>
<dbReference type="SUPFAM" id="SSF49764">
    <property type="entry name" value="HSP20-like chaperones"/>
    <property type="match status" value="1"/>
</dbReference>
<dbReference type="Proteomes" id="UP000828390">
    <property type="component" value="Unassembled WGS sequence"/>
</dbReference>
<reference evidence="1" key="2">
    <citation type="submission" date="2020-11" db="EMBL/GenBank/DDBJ databases">
        <authorList>
            <person name="McCartney M.A."/>
            <person name="Auch B."/>
            <person name="Kono T."/>
            <person name="Mallez S."/>
            <person name="Becker A."/>
            <person name="Gohl D.M."/>
            <person name="Silverstein K.A.T."/>
            <person name="Koren S."/>
            <person name="Bechman K.B."/>
            <person name="Herman A."/>
            <person name="Abrahante J.E."/>
            <person name="Garbe J."/>
        </authorList>
    </citation>
    <scope>NUCLEOTIDE SEQUENCE</scope>
    <source>
        <strain evidence="1">Duluth1</strain>
        <tissue evidence="1">Whole animal</tissue>
    </source>
</reference>
<dbReference type="Gene3D" id="2.60.40.790">
    <property type="match status" value="1"/>
</dbReference>
<reference evidence="1" key="1">
    <citation type="journal article" date="2019" name="bioRxiv">
        <title>The Genome of the Zebra Mussel, Dreissena polymorpha: A Resource for Invasive Species Research.</title>
        <authorList>
            <person name="McCartney M.A."/>
            <person name="Auch B."/>
            <person name="Kono T."/>
            <person name="Mallez S."/>
            <person name="Zhang Y."/>
            <person name="Obille A."/>
            <person name="Becker A."/>
            <person name="Abrahante J.E."/>
            <person name="Garbe J."/>
            <person name="Badalamenti J.P."/>
            <person name="Herman A."/>
            <person name="Mangelson H."/>
            <person name="Liachko I."/>
            <person name="Sullivan S."/>
            <person name="Sone E.D."/>
            <person name="Koren S."/>
            <person name="Silverstein K.A.T."/>
            <person name="Beckman K.B."/>
            <person name="Gohl D.M."/>
        </authorList>
    </citation>
    <scope>NUCLEOTIDE SEQUENCE</scope>
    <source>
        <strain evidence="1">Duluth1</strain>
        <tissue evidence="1">Whole animal</tissue>
    </source>
</reference>
<sequence>MADGEDIQSPKSINTEDDMATVTVKLEIPNFTVKKKFMGKAVPKPGESQADVNFKSMGFEFQASITKKGVTTKYHYKVNKLPGEIDIDNCQTKYKEGLVTLILAKKEESSWAVMLSKNGLDQAPDE</sequence>
<dbReference type="InterPro" id="IPR008978">
    <property type="entry name" value="HSP20-like_chaperone"/>
</dbReference>
<evidence type="ECO:0008006" key="3">
    <source>
        <dbReference type="Google" id="ProtNLM"/>
    </source>
</evidence>
<proteinExistence type="predicted"/>